<name>A0A7V3E8B5_9BACT</name>
<evidence type="ECO:0000313" key="1">
    <source>
        <dbReference type="EMBL" id="HFI92840.1"/>
    </source>
</evidence>
<accession>A0A7V3E8B5</accession>
<proteinExistence type="predicted"/>
<organism evidence="1">
    <name type="scientific">Ignavibacterium album</name>
    <dbReference type="NCBI Taxonomy" id="591197"/>
    <lineage>
        <taxon>Bacteria</taxon>
        <taxon>Pseudomonadati</taxon>
        <taxon>Ignavibacteriota</taxon>
        <taxon>Ignavibacteria</taxon>
        <taxon>Ignavibacteriales</taxon>
        <taxon>Ignavibacteriaceae</taxon>
        <taxon>Ignavibacterium</taxon>
    </lineage>
</organism>
<dbReference type="AlphaFoldDB" id="A0A7V3E8B5"/>
<reference evidence="1" key="1">
    <citation type="journal article" date="2020" name="mSystems">
        <title>Genome- and Community-Level Interaction Insights into Carbon Utilization and Element Cycling Functions of Hydrothermarchaeota in Hydrothermal Sediment.</title>
        <authorList>
            <person name="Zhou Z."/>
            <person name="Liu Y."/>
            <person name="Xu W."/>
            <person name="Pan J."/>
            <person name="Luo Z.H."/>
            <person name="Li M."/>
        </authorList>
    </citation>
    <scope>NUCLEOTIDE SEQUENCE [LARGE SCALE GENOMIC DNA]</scope>
    <source>
        <strain evidence="1">SpSt-479</strain>
    </source>
</reference>
<sequence length="228" mass="25628">MINMETFFKNHFDTKRISDENLRKFAEIHLQRLSANNGGGDFTQMITDTTNAYTSYFGSITDEDTKFAVQQGLTITVSNAVQNFKNAVSQKEGLVRATFGKDSPQYQEFFPLGVSEYSTATLQNVEMLMKRFEIASTTHQAQLGPALAAEFTGYLNAYTTARAAQLLKIGEVKDSKTNTSLQRDTVENELMKNVHLIGAMFVGDVNRCMDFFDQSFIRDEEEPLPPNP</sequence>
<protein>
    <submittedName>
        <fullName evidence="1">Uncharacterized protein</fullName>
    </submittedName>
</protein>
<gene>
    <name evidence="1" type="ORF">ENS31_15085</name>
</gene>
<dbReference type="EMBL" id="DSUJ01000012">
    <property type="protein sequence ID" value="HFI92840.1"/>
    <property type="molecule type" value="Genomic_DNA"/>
</dbReference>
<comment type="caution">
    <text evidence="1">The sequence shown here is derived from an EMBL/GenBank/DDBJ whole genome shotgun (WGS) entry which is preliminary data.</text>
</comment>